<sequence>MLLYRIGFHLWMHDAEGEGVSEQVENALSRIESELSAGERLSLIDALVNQLKYQLRNLL</sequence>
<organism evidence="1">
    <name type="scientific">Tolypothrix bouteillei VB521301</name>
    <dbReference type="NCBI Taxonomy" id="1479485"/>
    <lineage>
        <taxon>Bacteria</taxon>
        <taxon>Bacillati</taxon>
        <taxon>Cyanobacteriota</taxon>
        <taxon>Cyanophyceae</taxon>
        <taxon>Nostocales</taxon>
        <taxon>Tolypothrichaceae</taxon>
        <taxon>Tolypothrix</taxon>
    </lineage>
</organism>
<dbReference type="EMBL" id="JHEG02000007">
    <property type="protein sequence ID" value="KIE13792.1"/>
    <property type="molecule type" value="Genomic_DNA"/>
</dbReference>
<protein>
    <submittedName>
        <fullName evidence="1">Uncharacterized protein</fullName>
    </submittedName>
</protein>
<evidence type="ECO:0000313" key="1">
    <source>
        <dbReference type="EMBL" id="KIE13792.1"/>
    </source>
</evidence>
<gene>
    <name evidence="1" type="ORF">DA73_0202025</name>
</gene>
<dbReference type="OrthoDB" id="489109at2"/>
<reference evidence="1" key="1">
    <citation type="journal article" date="2015" name="Genome Announc.">
        <title>Draft Genome Sequence of Tolypothrix boutellei Strain VB521301.</title>
        <authorList>
            <person name="Chandrababunaidu M.M."/>
            <person name="Singh D."/>
            <person name="Sen D."/>
            <person name="Bhan S."/>
            <person name="Das S."/>
            <person name="Gupta A."/>
            <person name="Adhikary S.P."/>
            <person name="Tripathy S."/>
        </authorList>
    </citation>
    <scope>NUCLEOTIDE SEQUENCE</scope>
    <source>
        <strain evidence="1">VB521301</strain>
    </source>
</reference>
<accession>A0A0C1NFU8</accession>
<dbReference type="STRING" id="1479485.DA73_0202025"/>
<name>A0A0C1NFU8_9CYAN</name>
<proteinExistence type="predicted"/>
<comment type="caution">
    <text evidence="1">The sequence shown here is derived from an EMBL/GenBank/DDBJ whole genome shotgun (WGS) entry which is preliminary data.</text>
</comment>
<dbReference type="AlphaFoldDB" id="A0A0C1NFU8"/>